<evidence type="ECO:0000256" key="1">
    <source>
        <dbReference type="SAM" id="Phobius"/>
    </source>
</evidence>
<feature type="non-terminal residue" evidence="2">
    <location>
        <position position="241"/>
    </location>
</feature>
<dbReference type="VEuPathDB" id="PlasmoDB:PVX_108760"/>
<reference evidence="2 3" key="1">
    <citation type="submission" date="2016-07" db="EMBL/GenBank/DDBJ databases">
        <authorList>
            <consortium name="Pathogen Informatics"/>
        </authorList>
    </citation>
    <scope>NUCLEOTIDE SEQUENCE [LARGE SCALE GENOMIC DNA]</scope>
</reference>
<proteinExistence type="predicted"/>
<evidence type="ECO:0000313" key="3">
    <source>
        <dbReference type="Proteomes" id="UP000196402"/>
    </source>
</evidence>
<keyword evidence="1" id="KW-1133">Transmembrane helix</keyword>
<organism evidence="2 3">
    <name type="scientific">Plasmodium vivax</name>
    <name type="common">malaria parasite P. vivax</name>
    <dbReference type="NCBI Taxonomy" id="5855"/>
    <lineage>
        <taxon>Eukaryota</taxon>
        <taxon>Sar</taxon>
        <taxon>Alveolata</taxon>
        <taxon>Apicomplexa</taxon>
        <taxon>Aconoidasida</taxon>
        <taxon>Haemosporida</taxon>
        <taxon>Plasmodiidae</taxon>
        <taxon>Plasmodium</taxon>
        <taxon>Plasmodium (Plasmodium)</taxon>
    </lineage>
</organism>
<feature type="transmembrane region" description="Helical" evidence="1">
    <location>
        <begin position="196"/>
        <end position="221"/>
    </location>
</feature>
<feature type="transmembrane region" description="Helical" evidence="1">
    <location>
        <begin position="130"/>
        <end position="150"/>
    </location>
</feature>
<dbReference type="AlphaFoldDB" id="A0A1G4EGD5"/>
<dbReference type="EMBL" id="FLYH01000056">
    <property type="protein sequence ID" value="SCA83516.1"/>
    <property type="molecule type" value="Genomic_DNA"/>
</dbReference>
<dbReference type="Proteomes" id="UP000196402">
    <property type="component" value="Unassembled WGS sequence"/>
</dbReference>
<protein>
    <submittedName>
        <fullName evidence="2">Uncharacterized protein</fullName>
    </submittedName>
</protein>
<sequence>YNFGNNLKNLNSVEITSVTRFQRFLAKQVPKKELGRSSVRNKLLENNSYNNVKYTSDDLSMYSQLKQKGLNDLDLYKKLYKNRYNKKSVLGKLECYCEKKIFDKFDHIHNLAEKLQNDKKTFKKQVNKIFLIRLILFGLVPLLGLIIPLLKNDDFGIITWCFSDCDNTDHLKDPVSEKKHKEEINMLSIDKESWKLISFVNFIFLITTGVFILCMVLYILLKMIKYKKLKAGKDKMCLKEY</sequence>
<keyword evidence="1" id="KW-0472">Membrane</keyword>
<feature type="non-terminal residue" evidence="2">
    <location>
        <position position="1"/>
    </location>
</feature>
<dbReference type="Pfam" id="PF12420">
    <property type="entry name" value="DUF3671"/>
    <property type="match status" value="1"/>
</dbReference>
<dbReference type="VEuPathDB" id="PlasmoDB:PVP01_0002670"/>
<accession>A0A1G4EGD5</accession>
<evidence type="ECO:0000313" key="2">
    <source>
        <dbReference type="EMBL" id="SCA83516.1"/>
    </source>
</evidence>
<gene>
    <name evidence="2" type="ORF">PVT01_000032600</name>
</gene>
<name>A0A1G4EGD5_PLAVI</name>
<dbReference type="VEuPathDB" id="PlasmoDB:PVPAM_010008400"/>
<keyword evidence="1" id="KW-0812">Transmembrane</keyword>
<dbReference type="VEuPathDB" id="PlasmoDB:PVW1_020027100"/>
<dbReference type="InterPro" id="IPR022139">
    <property type="entry name" value="Fam-L/Fam-M-like_plasmodium"/>
</dbReference>